<reference evidence="9 10" key="1">
    <citation type="submission" date="2023-11" db="EMBL/GenBank/DDBJ databases">
        <title>Draft genome sequence of Microbacterium arthrosphaerae JCM 30492.</title>
        <authorList>
            <person name="Zhang G."/>
            <person name="Ding Y."/>
        </authorList>
    </citation>
    <scope>NUCLEOTIDE SEQUENCE [LARGE SCALE GENOMIC DNA]</scope>
    <source>
        <strain evidence="9 10">JCM 30492</strain>
    </source>
</reference>
<keyword evidence="7 9" id="KW-0413">Isomerase</keyword>
<dbReference type="InterPro" id="IPR018050">
    <property type="entry name" value="Pmannose_isomerase-type1_CS"/>
</dbReference>
<keyword evidence="10" id="KW-1185">Reference proteome</keyword>
<proteinExistence type="inferred from homology"/>
<evidence type="ECO:0000256" key="4">
    <source>
        <dbReference type="ARBA" id="ARBA00011956"/>
    </source>
</evidence>
<dbReference type="PANTHER" id="PTHR10309:SF0">
    <property type="entry name" value="MANNOSE-6-PHOSPHATE ISOMERASE"/>
    <property type="match status" value="1"/>
</dbReference>
<keyword evidence="5" id="KW-0479">Metal-binding</keyword>
<evidence type="ECO:0000313" key="10">
    <source>
        <dbReference type="Proteomes" id="UP001283109"/>
    </source>
</evidence>
<comment type="cofactor">
    <cofactor evidence="2">
        <name>Zn(2+)</name>
        <dbReference type="ChEBI" id="CHEBI:29105"/>
    </cofactor>
</comment>
<name>A0ABU4H1Z5_9MICO</name>
<dbReference type="EMBL" id="JAWQEV010000003">
    <property type="protein sequence ID" value="MDW4573355.1"/>
    <property type="molecule type" value="Genomic_DNA"/>
</dbReference>
<keyword evidence="6" id="KW-0862">Zinc</keyword>
<evidence type="ECO:0000256" key="6">
    <source>
        <dbReference type="ARBA" id="ARBA00022833"/>
    </source>
</evidence>
<sequence length="398" mass="41009">MLIPLANAPRDYAWGATSLIADLEGRAPSGRPEAEVWFGDHPGDPAETPDGRTLDRWIAEDGAGAGIDAPLPYLLKLLAAASPLSIQAHPSKSQAEAGFAREEAVGTPRDAAERTYRDANHKPELIVALSDTFRALAGLREIDDTRRLVAALGPGAAPLAERLAQTDASLAAIIGWLLSDGADEARAVIAAAVAAARSSSHLGAVGTAEETVLGEFAAELELARTLEEGFPGDPGIVVALLMNLVTLRRGEGLFLPAGVLHAYLEGLGVELMAASDNVLRGGLTPKHIDAEELVRVLDPEPGLPPVVIGRPVGEGVHQYDVPVADFALLAVTPPPLGVDVSLDGPAIALATAGALTVTALASGASETLEPGRAVLVTPDENGVRVAGQGELFIALPGR</sequence>
<evidence type="ECO:0000259" key="8">
    <source>
        <dbReference type="Pfam" id="PF20511"/>
    </source>
</evidence>
<dbReference type="PRINTS" id="PR00714">
    <property type="entry name" value="MAN6PISMRASE"/>
</dbReference>
<dbReference type="Gene3D" id="1.10.441.10">
    <property type="entry name" value="Phosphomannose Isomerase, domain 2"/>
    <property type="match status" value="1"/>
</dbReference>
<dbReference type="PANTHER" id="PTHR10309">
    <property type="entry name" value="MANNOSE-6-PHOSPHATE ISOMERASE"/>
    <property type="match status" value="1"/>
</dbReference>
<comment type="caution">
    <text evidence="9">The sequence shown here is derived from an EMBL/GenBank/DDBJ whole genome shotgun (WGS) entry which is preliminary data.</text>
</comment>
<organism evidence="9 10">
    <name type="scientific">Microbacterium arthrosphaerae</name>
    <dbReference type="NCBI Taxonomy" id="792652"/>
    <lineage>
        <taxon>Bacteria</taxon>
        <taxon>Bacillati</taxon>
        <taxon>Actinomycetota</taxon>
        <taxon>Actinomycetes</taxon>
        <taxon>Micrococcales</taxon>
        <taxon>Microbacteriaceae</taxon>
        <taxon>Microbacterium</taxon>
    </lineage>
</organism>
<dbReference type="InterPro" id="IPR011051">
    <property type="entry name" value="RmlC_Cupin_sf"/>
</dbReference>
<dbReference type="EC" id="5.3.1.8" evidence="4"/>
<dbReference type="Pfam" id="PF20511">
    <property type="entry name" value="PMI_typeI_cat"/>
    <property type="match status" value="1"/>
</dbReference>
<feature type="domain" description="Phosphomannose isomerase type I catalytic" evidence="8">
    <location>
        <begin position="3"/>
        <end position="140"/>
    </location>
</feature>
<dbReference type="InterPro" id="IPR014710">
    <property type="entry name" value="RmlC-like_jellyroll"/>
</dbReference>
<dbReference type="InterPro" id="IPR016305">
    <property type="entry name" value="Mannose-6-P_Isomerase"/>
</dbReference>
<dbReference type="RefSeq" id="WP_318353862.1">
    <property type="nucleotide sequence ID" value="NZ_JAWQEV010000003.1"/>
</dbReference>
<dbReference type="CDD" id="cd07011">
    <property type="entry name" value="cupin_PMI_type_I_N"/>
    <property type="match status" value="1"/>
</dbReference>
<evidence type="ECO:0000256" key="1">
    <source>
        <dbReference type="ARBA" id="ARBA00000757"/>
    </source>
</evidence>
<evidence type="ECO:0000256" key="2">
    <source>
        <dbReference type="ARBA" id="ARBA00001947"/>
    </source>
</evidence>
<gene>
    <name evidence="9" type="primary">manA</name>
    <name evidence="9" type="ORF">R8Z58_11290</name>
</gene>
<accession>A0ABU4H1Z5</accession>
<dbReference type="InterPro" id="IPR046457">
    <property type="entry name" value="PMI_typeI_cat"/>
</dbReference>
<dbReference type="SUPFAM" id="SSF51182">
    <property type="entry name" value="RmlC-like cupins"/>
    <property type="match status" value="1"/>
</dbReference>
<evidence type="ECO:0000256" key="3">
    <source>
        <dbReference type="ARBA" id="ARBA00010772"/>
    </source>
</evidence>
<comment type="catalytic activity">
    <reaction evidence="1">
        <text>D-mannose 6-phosphate = D-fructose 6-phosphate</text>
        <dbReference type="Rhea" id="RHEA:12356"/>
        <dbReference type="ChEBI" id="CHEBI:58735"/>
        <dbReference type="ChEBI" id="CHEBI:61527"/>
        <dbReference type="EC" id="5.3.1.8"/>
    </reaction>
</comment>
<dbReference type="PIRSF" id="PIRSF001480">
    <property type="entry name" value="Mannose-6-phosphate_isomerase"/>
    <property type="match status" value="1"/>
</dbReference>
<dbReference type="Gene3D" id="2.60.120.10">
    <property type="entry name" value="Jelly Rolls"/>
    <property type="match status" value="2"/>
</dbReference>
<evidence type="ECO:0000313" key="9">
    <source>
        <dbReference type="EMBL" id="MDW4573355.1"/>
    </source>
</evidence>
<dbReference type="PROSITE" id="PS00965">
    <property type="entry name" value="PMI_I_1"/>
    <property type="match status" value="1"/>
</dbReference>
<comment type="similarity">
    <text evidence="3">Belongs to the mannose-6-phosphate isomerase type 1 family.</text>
</comment>
<dbReference type="NCBIfam" id="TIGR00218">
    <property type="entry name" value="manA"/>
    <property type="match status" value="1"/>
</dbReference>
<dbReference type="Proteomes" id="UP001283109">
    <property type="component" value="Unassembled WGS sequence"/>
</dbReference>
<evidence type="ECO:0000256" key="7">
    <source>
        <dbReference type="ARBA" id="ARBA00023235"/>
    </source>
</evidence>
<protein>
    <recommendedName>
        <fullName evidence="4">mannose-6-phosphate isomerase</fullName>
        <ecNumber evidence="4">5.3.1.8</ecNumber>
    </recommendedName>
</protein>
<evidence type="ECO:0000256" key="5">
    <source>
        <dbReference type="ARBA" id="ARBA00022723"/>
    </source>
</evidence>
<dbReference type="GO" id="GO:0004476">
    <property type="term" value="F:mannose-6-phosphate isomerase activity"/>
    <property type="evidence" value="ECO:0007669"/>
    <property type="project" value="UniProtKB-EC"/>
</dbReference>
<dbReference type="InterPro" id="IPR001250">
    <property type="entry name" value="Man6P_Isoase-1"/>
</dbReference>